<reference evidence="6" key="1">
    <citation type="submission" date="2023-01" db="EMBL/GenBank/DDBJ databases">
        <title>Colletotrichum chrysophilum M932 genome sequence.</title>
        <authorList>
            <person name="Baroncelli R."/>
        </authorList>
    </citation>
    <scope>NUCLEOTIDE SEQUENCE</scope>
    <source>
        <strain evidence="6">M932</strain>
    </source>
</reference>
<dbReference type="InterPro" id="IPR000845">
    <property type="entry name" value="Nucleoside_phosphorylase_d"/>
</dbReference>
<feature type="transmembrane region" description="Helical" evidence="3">
    <location>
        <begin position="763"/>
        <end position="780"/>
    </location>
</feature>
<dbReference type="EMBL" id="JAQOWY010000069">
    <property type="protein sequence ID" value="KAK1852724.1"/>
    <property type="molecule type" value="Genomic_DNA"/>
</dbReference>
<keyword evidence="3" id="KW-1133">Transmembrane helix</keyword>
<feature type="region of interest" description="Disordered" evidence="2">
    <location>
        <begin position="595"/>
        <end position="618"/>
    </location>
</feature>
<evidence type="ECO:0000259" key="5">
    <source>
        <dbReference type="Pfam" id="PF24883"/>
    </source>
</evidence>
<evidence type="ECO:0000256" key="2">
    <source>
        <dbReference type="SAM" id="MobiDB-lite"/>
    </source>
</evidence>
<dbReference type="Gene3D" id="3.40.50.1580">
    <property type="entry name" value="Nucleoside phosphorylase domain"/>
    <property type="match status" value="1"/>
</dbReference>
<dbReference type="InterPro" id="IPR056884">
    <property type="entry name" value="NPHP3-like_N"/>
</dbReference>
<dbReference type="Proteomes" id="UP001243330">
    <property type="component" value="Unassembled WGS sequence"/>
</dbReference>
<dbReference type="PANTHER" id="PTHR46082">
    <property type="entry name" value="ATP/GTP-BINDING PROTEIN-RELATED"/>
    <property type="match status" value="1"/>
</dbReference>
<feature type="domain" description="Nucleoside phosphorylase" evidence="4">
    <location>
        <begin position="9"/>
        <end position="292"/>
    </location>
</feature>
<evidence type="ECO:0000259" key="4">
    <source>
        <dbReference type="Pfam" id="PF01048"/>
    </source>
</evidence>
<dbReference type="InterPro" id="IPR035994">
    <property type="entry name" value="Nucleoside_phosphorylase_sf"/>
</dbReference>
<keyword evidence="7" id="KW-1185">Reference proteome</keyword>
<keyword evidence="3" id="KW-0472">Membrane</keyword>
<keyword evidence="1" id="KW-0677">Repeat</keyword>
<dbReference type="PANTHER" id="PTHR46082:SF11">
    <property type="entry name" value="AAA+ ATPASE DOMAIN-CONTAINING PROTEIN-RELATED"/>
    <property type="match status" value="1"/>
</dbReference>
<gene>
    <name evidence="6" type="ORF">CCHR01_04685</name>
</gene>
<evidence type="ECO:0000256" key="1">
    <source>
        <dbReference type="ARBA" id="ARBA00022737"/>
    </source>
</evidence>
<dbReference type="Pfam" id="PF24883">
    <property type="entry name" value="NPHP3_N"/>
    <property type="match status" value="1"/>
</dbReference>
<protein>
    <submittedName>
        <fullName evidence="6">WD domain-containing protein</fullName>
    </submittedName>
</protein>
<dbReference type="GO" id="GO:0009116">
    <property type="term" value="P:nucleoside metabolic process"/>
    <property type="evidence" value="ECO:0007669"/>
    <property type="project" value="InterPro"/>
</dbReference>
<dbReference type="AlphaFoldDB" id="A0AAD9AVU7"/>
<feature type="domain" description="Nephrocystin 3-like N-terminal" evidence="5">
    <location>
        <begin position="340"/>
        <end position="442"/>
    </location>
</feature>
<name>A0AAD9AVU7_9PEZI</name>
<sequence>MSDPLIYHIGWICAIPTEFRAAVAFLDERHQLPSTISQNDHVYALGKVGIHNVAIAVLSNGDYGLASAAVVAGDMLHHFPNIRLSLMVGIGGGAPSLKHDIRLGDVVVGSSRSGRGCFIQYDLRTATLAQKFVQTGFINQLPKAVSMAVSELEASNMIEGHRLDGNIKESLERSPQLQNKYSRPPPSADKLYKSHIIHTGKSGESCGEACGNGPSHLELRHEQGRYGDSPVIHYGLIGSSSQLMRDARTRDRLAADEDISCFEMGAAGLMNDFPCLVIRGICDYADSHKSKAWQGYAAMAAAAYASDLLRQIPLNNMEAERIITDVLYDITSSLPKLNWFNSTSKQNASSMFRSFAFQLYTQQEQARKALDKIYASHDNGRKQPATDTLSRGLQTMLPEGEPVYLFIDALDECEHQGDFLETLIPFFSSLHLLNVKIVASSRPMGEFELNVRKCLGESNRVSLEPENAQTALTESSSSSGSQISSQGSDKISVSTKPSSLEEDDEVVVEAYTTRQIANTFYNHKKTESRCDDIKDDIRSLISGPEDIQSQDGSHSTRWKVREAAANYLAEMLTSDSKLGPLYEKASEFREFLHPSPKGVVETQEETGSQGQKETEPVELSEASLYKMSKGDYVQFELVPMGAESNNPQHFKYGEYPPYVEVEGKRYLYNPVPMDVAIDGIDLPHLTRPDRRHRTKYWVTRFPKKLQGRLERHEDDNGIVVGWGIRTHERLNWHLVFSLLFVSLVVIWAIVAIYLACKADDSSGFGLGALLAAFAAVYVPLQYQAWKEKLD</sequence>
<evidence type="ECO:0000313" key="6">
    <source>
        <dbReference type="EMBL" id="KAK1852724.1"/>
    </source>
</evidence>
<dbReference type="InterPro" id="IPR053137">
    <property type="entry name" value="NLR-like"/>
</dbReference>
<accession>A0AAD9AVU7</accession>
<feature type="region of interest" description="Disordered" evidence="2">
    <location>
        <begin position="465"/>
        <end position="504"/>
    </location>
</feature>
<dbReference type="Pfam" id="PF01048">
    <property type="entry name" value="PNP_UDP_1"/>
    <property type="match status" value="1"/>
</dbReference>
<feature type="transmembrane region" description="Helical" evidence="3">
    <location>
        <begin position="734"/>
        <end position="756"/>
    </location>
</feature>
<dbReference type="GO" id="GO:0003824">
    <property type="term" value="F:catalytic activity"/>
    <property type="evidence" value="ECO:0007669"/>
    <property type="project" value="InterPro"/>
</dbReference>
<evidence type="ECO:0000256" key="3">
    <source>
        <dbReference type="SAM" id="Phobius"/>
    </source>
</evidence>
<dbReference type="SUPFAM" id="SSF53167">
    <property type="entry name" value="Purine and uridine phosphorylases"/>
    <property type="match status" value="1"/>
</dbReference>
<keyword evidence="3" id="KW-0812">Transmembrane</keyword>
<comment type="caution">
    <text evidence="6">The sequence shown here is derived from an EMBL/GenBank/DDBJ whole genome shotgun (WGS) entry which is preliminary data.</text>
</comment>
<organism evidence="6 7">
    <name type="scientific">Colletotrichum chrysophilum</name>
    <dbReference type="NCBI Taxonomy" id="1836956"/>
    <lineage>
        <taxon>Eukaryota</taxon>
        <taxon>Fungi</taxon>
        <taxon>Dikarya</taxon>
        <taxon>Ascomycota</taxon>
        <taxon>Pezizomycotina</taxon>
        <taxon>Sordariomycetes</taxon>
        <taxon>Hypocreomycetidae</taxon>
        <taxon>Glomerellales</taxon>
        <taxon>Glomerellaceae</taxon>
        <taxon>Colletotrichum</taxon>
        <taxon>Colletotrichum gloeosporioides species complex</taxon>
    </lineage>
</organism>
<evidence type="ECO:0000313" key="7">
    <source>
        <dbReference type="Proteomes" id="UP001243330"/>
    </source>
</evidence>
<proteinExistence type="predicted"/>
<feature type="compositionally biased region" description="Low complexity" evidence="2">
    <location>
        <begin position="475"/>
        <end position="492"/>
    </location>
</feature>